<evidence type="ECO:0000313" key="2">
    <source>
        <dbReference type="Proteomes" id="UP000712281"/>
    </source>
</evidence>
<gene>
    <name evidence="1" type="ORF">F2Q68_00046529</name>
</gene>
<sequence>MASSDSEFNPDLLLAHKLPETRSTYNESAVKTISGRFLATVFPGETLITEMWLQGLRVIYQTKVKERNKAVLSGYVDIRGLSSSL</sequence>
<organism evidence="1 2">
    <name type="scientific">Brassica cretica</name>
    <name type="common">Mustard</name>
    <dbReference type="NCBI Taxonomy" id="69181"/>
    <lineage>
        <taxon>Eukaryota</taxon>
        <taxon>Viridiplantae</taxon>
        <taxon>Streptophyta</taxon>
        <taxon>Embryophyta</taxon>
        <taxon>Tracheophyta</taxon>
        <taxon>Spermatophyta</taxon>
        <taxon>Magnoliopsida</taxon>
        <taxon>eudicotyledons</taxon>
        <taxon>Gunneridae</taxon>
        <taxon>Pentapetalae</taxon>
        <taxon>rosids</taxon>
        <taxon>malvids</taxon>
        <taxon>Brassicales</taxon>
        <taxon>Brassicaceae</taxon>
        <taxon>Brassiceae</taxon>
        <taxon>Brassica</taxon>
    </lineage>
</organism>
<dbReference type="PANTHER" id="PTHR13078">
    <property type="entry name" value="PEROXISOMAL MULTIFUNCTIONAL ENZYME TYPE 2-RELATED"/>
    <property type="match status" value="1"/>
</dbReference>
<proteinExistence type="predicted"/>
<dbReference type="GO" id="GO:0005777">
    <property type="term" value="C:peroxisome"/>
    <property type="evidence" value="ECO:0007669"/>
    <property type="project" value="TreeGrafter"/>
</dbReference>
<name>A0A8S9LM80_BRACR</name>
<dbReference type="Proteomes" id="UP000712281">
    <property type="component" value="Unassembled WGS sequence"/>
</dbReference>
<dbReference type="InterPro" id="IPR029069">
    <property type="entry name" value="HotDog_dom_sf"/>
</dbReference>
<reference evidence="1" key="1">
    <citation type="submission" date="2019-12" db="EMBL/GenBank/DDBJ databases">
        <title>Genome sequencing and annotation of Brassica cretica.</title>
        <authorList>
            <person name="Studholme D.J."/>
            <person name="Sarris P.F."/>
        </authorList>
    </citation>
    <scope>NUCLEOTIDE SEQUENCE</scope>
    <source>
        <strain evidence="1">PFS-001/15</strain>
        <tissue evidence="1">Leaf</tissue>
    </source>
</reference>
<dbReference type="GO" id="GO:0003857">
    <property type="term" value="F:(3S)-3-hydroxyacyl-CoA dehydrogenase (NAD+) activity"/>
    <property type="evidence" value="ECO:0007669"/>
    <property type="project" value="TreeGrafter"/>
</dbReference>
<evidence type="ECO:0008006" key="3">
    <source>
        <dbReference type="Google" id="ProtNLM"/>
    </source>
</evidence>
<dbReference type="GO" id="GO:0004300">
    <property type="term" value="F:enoyl-CoA hydratase activity"/>
    <property type="evidence" value="ECO:0007669"/>
    <property type="project" value="TreeGrafter"/>
</dbReference>
<accession>A0A8S9LM80</accession>
<dbReference type="AlphaFoldDB" id="A0A8S9LM80"/>
<dbReference type="EMBL" id="QGKW02000276">
    <property type="protein sequence ID" value="KAF2607572.1"/>
    <property type="molecule type" value="Genomic_DNA"/>
</dbReference>
<evidence type="ECO:0000313" key="1">
    <source>
        <dbReference type="EMBL" id="KAF2607572.1"/>
    </source>
</evidence>
<dbReference type="GO" id="GO:0044594">
    <property type="term" value="F:17-beta-hydroxysteroid dehydrogenase (NAD+) activity"/>
    <property type="evidence" value="ECO:0007669"/>
    <property type="project" value="TreeGrafter"/>
</dbReference>
<dbReference type="Gene3D" id="3.10.129.10">
    <property type="entry name" value="Hotdog Thioesterase"/>
    <property type="match status" value="1"/>
</dbReference>
<dbReference type="PANTHER" id="PTHR13078:SF56">
    <property type="entry name" value="PEROXISOMAL MULTIFUNCTIONAL ENZYME TYPE 2"/>
    <property type="match status" value="1"/>
</dbReference>
<dbReference type="GO" id="GO:0006635">
    <property type="term" value="P:fatty acid beta-oxidation"/>
    <property type="evidence" value="ECO:0007669"/>
    <property type="project" value="TreeGrafter"/>
</dbReference>
<protein>
    <recommendedName>
        <fullName evidence="3">Thioesterase domain-containing protein</fullName>
    </recommendedName>
</protein>
<comment type="caution">
    <text evidence="1">The sequence shown here is derived from an EMBL/GenBank/DDBJ whole genome shotgun (WGS) entry which is preliminary data.</text>
</comment>
<dbReference type="SUPFAM" id="SSF54637">
    <property type="entry name" value="Thioesterase/thiol ester dehydrase-isomerase"/>
    <property type="match status" value="1"/>
</dbReference>